<evidence type="ECO:0000259" key="2">
    <source>
        <dbReference type="PROSITE" id="PS50013"/>
    </source>
</evidence>
<name>A0A5C7H3B3_9ROSI</name>
<evidence type="ECO:0000256" key="1">
    <source>
        <dbReference type="SAM" id="MobiDB-lite"/>
    </source>
</evidence>
<feature type="domain" description="Chromo" evidence="2">
    <location>
        <begin position="80"/>
        <end position="144"/>
    </location>
</feature>
<dbReference type="InterPro" id="IPR000953">
    <property type="entry name" value="Chromo/chromo_shadow_dom"/>
</dbReference>
<dbReference type="Proteomes" id="UP000323000">
    <property type="component" value="Chromosome 11"/>
</dbReference>
<dbReference type="CDD" id="cd00024">
    <property type="entry name" value="CD_CSD"/>
    <property type="match status" value="1"/>
</dbReference>
<dbReference type="InterPro" id="IPR023780">
    <property type="entry name" value="Chromo_domain"/>
</dbReference>
<protein>
    <recommendedName>
        <fullName evidence="2">Chromo domain-containing protein</fullName>
    </recommendedName>
</protein>
<feature type="compositionally biased region" description="Basic and acidic residues" evidence="1">
    <location>
        <begin position="192"/>
        <end position="203"/>
    </location>
</feature>
<accession>A0A5C7H3B3</accession>
<comment type="caution">
    <text evidence="3">The sequence shown here is derived from an EMBL/GenBank/DDBJ whole genome shotgun (WGS) entry which is preliminary data.</text>
</comment>
<reference evidence="4" key="1">
    <citation type="journal article" date="2019" name="Gigascience">
        <title>De novo genome assembly of the endangered Acer yangbiense, a plant species with extremely small populations endemic to Yunnan Province, China.</title>
        <authorList>
            <person name="Yang J."/>
            <person name="Wariss H.M."/>
            <person name="Tao L."/>
            <person name="Zhang R."/>
            <person name="Yun Q."/>
            <person name="Hollingsworth P."/>
            <person name="Dao Z."/>
            <person name="Luo G."/>
            <person name="Guo H."/>
            <person name="Ma Y."/>
            <person name="Sun W."/>
        </authorList>
    </citation>
    <scope>NUCLEOTIDE SEQUENCE [LARGE SCALE GENOMIC DNA]</scope>
    <source>
        <strain evidence="4">cv. Malutang</strain>
    </source>
</reference>
<dbReference type="OrthoDB" id="1722900at2759"/>
<keyword evidence="4" id="KW-1185">Reference proteome</keyword>
<sequence>MKKYVNQHHRSLEFKVDDKVLLKLIPQMWKRVTNHRYHKGLIQRYDGPFIVKEWVRNVAYSFSKAQQRQAPPVIRVEFEKAVEKILDHHMVDESNLNWRTDFLVQWKGESELEATWEHGATLWQFEDLVQAYQNNLMTRTSFDFGPGALSSLLNDAIKDVNGIFTKSFADTLTSSLVASIPSFEMPSLHKDAHEVNNDDKPVEEVQVDSSAIGKVSSGSEKTSLKASNILSSPET</sequence>
<evidence type="ECO:0000313" key="3">
    <source>
        <dbReference type="EMBL" id="TXG51490.1"/>
    </source>
</evidence>
<dbReference type="Pfam" id="PF00385">
    <property type="entry name" value="Chromo"/>
    <property type="match status" value="1"/>
</dbReference>
<dbReference type="EMBL" id="VAHF01000011">
    <property type="protein sequence ID" value="TXG51490.1"/>
    <property type="molecule type" value="Genomic_DNA"/>
</dbReference>
<feature type="region of interest" description="Disordered" evidence="1">
    <location>
        <begin position="192"/>
        <end position="235"/>
    </location>
</feature>
<dbReference type="PROSITE" id="PS50013">
    <property type="entry name" value="CHROMO_2"/>
    <property type="match status" value="1"/>
</dbReference>
<evidence type="ECO:0000313" key="4">
    <source>
        <dbReference type="Proteomes" id="UP000323000"/>
    </source>
</evidence>
<dbReference type="AlphaFoldDB" id="A0A5C7H3B3"/>
<dbReference type="SMART" id="SM00298">
    <property type="entry name" value="CHROMO"/>
    <property type="match status" value="1"/>
</dbReference>
<gene>
    <name evidence="3" type="ORF">EZV62_024014</name>
</gene>
<organism evidence="3 4">
    <name type="scientific">Acer yangbiense</name>
    <dbReference type="NCBI Taxonomy" id="1000413"/>
    <lineage>
        <taxon>Eukaryota</taxon>
        <taxon>Viridiplantae</taxon>
        <taxon>Streptophyta</taxon>
        <taxon>Embryophyta</taxon>
        <taxon>Tracheophyta</taxon>
        <taxon>Spermatophyta</taxon>
        <taxon>Magnoliopsida</taxon>
        <taxon>eudicotyledons</taxon>
        <taxon>Gunneridae</taxon>
        <taxon>Pentapetalae</taxon>
        <taxon>rosids</taxon>
        <taxon>malvids</taxon>
        <taxon>Sapindales</taxon>
        <taxon>Sapindaceae</taxon>
        <taxon>Hippocastanoideae</taxon>
        <taxon>Acereae</taxon>
        <taxon>Acer</taxon>
    </lineage>
</organism>
<proteinExistence type="predicted"/>
<dbReference type="Gene3D" id="2.40.50.40">
    <property type="match status" value="1"/>
</dbReference>
<feature type="compositionally biased region" description="Polar residues" evidence="1">
    <location>
        <begin position="216"/>
        <end position="235"/>
    </location>
</feature>
<dbReference type="SUPFAM" id="SSF54160">
    <property type="entry name" value="Chromo domain-like"/>
    <property type="match status" value="1"/>
</dbReference>
<dbReference type="InterPro" id="IPR016197">
    <property type="entry name" value="Chromo-like_dom_sf"/>
</dbReference>